<feature type="transmembrane region" description="Helical" evidence="1">
    <location>
        <begin position="128"/>
        <end position="150"/>
    </location>
</feature>
<keyword evidence="1" id="KW-0472">Membrane</keyword>
<gene>
    <name evidence="2" type="ORF">BJI46_10630</name>
</gene>
<feature type="transmembrane region" description="Helical" evidence="1">
    <location>
        <begin position="30"/>
        <end position="50"/>
    </location>
</feature>
<dbReference type="Proteomes" id="UP000185895">
    <property type="component" value="Unassembled WGS sequence"/>
</dbReference>
<sequence>MQELQKQFRPDHNPEFLQDFQQLRLRERKIAIWMMLALAMLCISGVLLWFNQSLIYALFEITPQVQHLHLPESAQALQQKLGENPDYFMQLLLWIFWLGLKLTGAILGASLTLYLLKKFRFITDRIRGFFKNVMLWCVLALMSWLGIAYLQHEVIQQDQVQQHYQQAMLYQHDIRQSEIYQDLQQLHIDATVQAYVLAQTALLHQPADREQAKVYLQQIISEEQQQSANFQRYGFQPAQLWAMQQQVYGQAVTASAKSIQQKVTSANQMTQYSRWLWQILLLIAALAVVIFYGLHRHITQRIIRIETQLQHIGDG</sequence>
<name>A0A1E7RDB5_9GAMM</name>
<dbReference type="OrthoDB" id="6708686at2"/>
<dbReference type="EMBL" id="MKKK01000011">
    <property type="protein sequence ID" value="OEY97331.1"/>
    <property type="molecule type" value="Genomic_DNA"/>
</dbReference>
<dbReference type="STRING" id="1262585.BJI46_10630"/>
<dbReference type="AlphaFoldDB" id="A0A1E7RDB5"/>
<dbReference type="RefSeq" id="WP_070069259.1">
    <property type="nucleotide sequence ID" value="NZ_MKKK01000011.1"/>
</dbReference>
<feature type="transmembrane region" description="Helical" evidence="1">
    <location>
        <begin position="275"/>
        <end position="294"/>
    </location>
</feature>
<evidence type="ECO:0000313" key="2">
    <source>
        <dbReference type="EMBL" id="OEY97331.1"/>
    </source>
</evidence>
<feature type="transmembrane region" description="Helical" evidence="1">
    <location>
        <begin position="91"/>
        <end position="116"/>
    </location>
</feature>
<comment type="caution">
    <text evidence="2">The sequence shown here is derived from an EMBL/GenBank/DDBJ whole genome shotgun (WGS) entry which is preliminary data.</text>
</comment>
<keyword evidence="3" id="KW-1185">Reference proteome</keyword>
<reference evidence="2 3" key="1">
    <citation type="submission" date="2016-09" db="EMBL/GenBank/DDBJ databases">
        <authorList>
            <person name="Capua I."/>
            <person name="De Benedictis P."/>
            <person name="Joannis T."/>
            <person name="Lombin L.H."/>
            <person name="Cattoli G."/>
        </authorList>
    </citation>
    <scope>NUCLEOTIDE SEQUENCE [LARGE SCALE GENOMIC DNA]</scope>
    <source>
        <strain evidence="2 3">ANC 4671</strain>
    </source>
</reference>
<protein>
    <submittedName>
        <fullName evidence="2">Uncharacterized protein</fullName>
    </submittedName>
</protein>
<evidence type="ECO:0000313" key="3">
    <source>
        <dbReference type="Proteomes" id="UP000185895"/>
    </source>
</evidence>
<keyword evidence="1" id="KW-1133">Transmembrane helix</keyword>
<keyword evidence="1" id="KW-0812">Transmembrane</keyword>
<organism evidence="2 3">
    <name type="scientific">Acinetobacter qingfengensis</name>
    <dbReference type="NCBI Taxonomy" id="1262585"/>
    <lineage>
        <taxon>Bacteria</taxon>
        <taxon>Pseudomonadati</taxon>
        <taxon>Pseudomonadota</taxon>
        <taxon>Gammaproteobacteria</taxon>
        <taxon>Moraxellales</taxon>
        <taxon>Moraxellaceae</taxon>
        <taxon>Acinetobacter</taxon>
    </lineage>
</organism>
<evidence type="ECO:0000256" key="1">
    <source>
        <dbReference type="SAM" id="Phobius"/>
    </source>
</evidence>
<proteinExistence type="predicted"/>
<accession>A0A1E7RDB5</accession>